<name>A0A8B6DW94_MYTGA</name>
<proteinExistence type="predicted"/>
<feature type="non-terminal residue" evidence="2">
    <location>
        <position position="91"/>
    </location>
</feature>
<sequence>FAQCPIQDAYWSSEKEKKLLSLQEQNKSHEDSLITLLNDKRNMAEENSELKRKLEASERNFLKKSKEADNLICEKQTFEENCRKRLDQETR</sequence>
<keyword evidence="1" id="KW-0175">Coiled coil</keyword>
<protein>
    <submittedName>
        <fullName evidence="2">Uncharacterized protein</fullName>
    </submittedName>
</protein>
<keyword evidence="3" id="KW-1185">Reference proteome</keyword>
<accession>A0A8B6DW94</accession>
<reference evidence="2" key="1">
    <citation type="submission" date="2018-11" db="EMBL/GenBank/DDBJ databases">
        <authorList>
            <person name="Alioto T."/>
            <person name="Alioto T."/>
        </authorList>
    </citation>
    <scope>NUCLEOTIDE SEQUENCE</scope>
</reference>
<organism evidence="2 3">
    <name type="scientific">Mytilus galloprovincialis</name>
    <name type="common">Mediterranean mussel</name>
    <dbReference type="NCBI Taxonomy" id="29158"/>
    <lineage>
        <taxon>Eukaryota</taxon>
        <taxon>Metazoa</taxon>
        <taxon>Spiralia</taxon>
        <taxon>Lophotrochozoa</taxon>
        <taxon>Mollusca</taxon>
        <taxon>Bivalvia</taxon>
        <taxon>Autobranchia</taxon>
        <taxon>Pteriomorphia</taxon>
        <taxon>Mytilida</taxon>
        <taxon>Mytiloidea</taxon>
        <taxon>Mytilidae</taxon>
        <taxon>Mytilinae</taxon>
        <taxon>Mytilus</taxon>
    </lineage>
</organism>
<evidence type="ECO:0000313" key="2">
    <source>
        <dbReference type="EMBL" id="VDI25262.1"/>
    </source>
</evidence>
<comment type="caution">
    <text evidence="2">The sequence shown here is derived from an EMBL/GenBank/DDBJ whole genome shotgun (WGS) entry which is preliminary data.</text>
</comment>
<evidence type="ECO:0000313" key="3">
    <source>
        <dbReference type="Proteomes" id="UP000596742"/>
    </source>
</evidence>
<gene>
    <name evidence="2" type="ORF">MGAL_10B077807</name>
</gene>
<dbReference type="AlphaFoldDB" id="A0A8B6DW94"/>
<feature type="coiled-coil region" evidence="1">
    <location>
        <begin position="12"/>
        <end position="67"/>
    </location>
</feature>
<dbReference type="EMBL" id="UYJE01004131">
    <property type="protein sequence ID" value="VDI25262.1"/>
    <property type="molecule type" value="Genomic_DNA"/>
</dbReference>
<evidence type="ECO:0000256" key="1">
    <source>
        <dbReference type="SAM" id="Coils"/>
    </source>
</evidence>
<dbReference type="Proteomes" id="UP000596742">
    <property type="component" value="Unassembled WGS sequence"/>
</dbReference>